<keyword evidence="1" id="KW-0812">Transmembrane</keyword>
<evidence type="ECO:0000313" key="4">
    <source>
        <dbReference type="Proteomes" id="UP000507962"/>
    </source>
</evidence>
<dbReference type="Gene3D" id="3.10.620.30">
    <property type="match status" value="1"/>
</dbReference>
<dbReference type="SUPFAM" id="SSF54001">
    <property type="entry name" value="Cysteine proteinases"/>
    <property type="match status" value="1"/>
</dbReference>
<keyword evidence="1" id="KW-0472">Membrane</keyword>
<evidence type="ECO:0000259" key="2">
    <source>
        <dbReference type="SMART" id="SM00460"/>
    </source>
</evidence>
<protein>
    <recommendedName>
        <fullName evidence="2">Transglutaminase-like domain-containing protein</fullName>
    </recommendedName>
</protein>
<dbReference type="InterPro" id="IPR052901">
    <property type="entry name" value="Bact_TGase-like"/>
</dbReference>
<dbReference type="SMART" id="SM00460">
    <property type="entry name" value="TGc"/>
    <property type="match status" value="1"/>
</dbReference>
<feature type="transmembrane region" description="Helical" evidence="1">
    <location>
        <begin position="153"/>
        <end position="172"/>
    </location>
</feature>
<dbReference type="InterPro" id="IPR021878">
    <property type="entry name" value="TgpA_N"/>
</dbReference>
<dbReference type="Pfam" id="PF13559">
    <property type="entry name" value="DUF4129"/>
    <property type="match status" value="1"/>
</dbReference>
<dbReference type="Pfam" id="PF11992">
    <property type="entry name" value="TgpA_N"/>
    <property type="match status" value="1"/>
</dbReference>
<dbReference type="AlphaFoldDB" id="A0A4U8YLF2"/>
<dbReference type="Pfam" id="PF01841">
    <property type="entry name" value="Transglut_core"/>
    <property type="match status" value="1"/>
</dbReference>
<feature type="transmembrane region" description="Helical" evidence="1">
    <location>
        <begin position="52"/>
        <end position="73"/>
    </location>
</feature>
<feature type="transmembrane region" description="Helical" evidence="1">
    <location>
        <begin position="536"/>
        <end position="558"/>
    </location>
</feature>
<feature type="transmembrane region" description="Helical" evidence="1">
    <location>
        <begin position="122"/>
        <end position="141"/>
    </location>
</feature>
<dbReference type="PANTHER" id="PTHR42736">
    <property type="entry name" value="PROTEIN-GLUTAMINE GAMMA-GLUTAMYLTRANSFERASE"/>
    <property type="match status" value="1"/>
</dbReference>
<gene>
    <name evidence="3" type="ORF">MSL71_18990</name>
</gene>
<accession>A0A4U8YLF2</accession>
<dbReference type="InterPro" id="IPR002931">
    <property type="entry name" value="Transglutaminase-like"/>
</dbReference>
<feature type="domain" description="Transglutaminase-like" evidence="2">
    <location>
        <begin position="386"/>
        <end position="457"/>
    </location>
</feature>
<feature type="transmembrane region" description="Helical" evidence="1">
    <location>
        <begin position="99"/>
        <end position="116"/>
    </location>
</feature>
<evidence type="ECO:0000313" key="3">
    <source>
        <dbReference type="EMBL" id="VFQ44254.1"/>
    </source>
</evidence>
<keyword evidence="1" id="KW-1133">Transmembrane helix</keyword>
<proteinExistence type="predicted"/>
<sequence length="657" mass="72347">MKGTLPLLVAALAAGLIPHMTHLSPWIPVWCVGFWGYAVLSEPKGWPLPRTLSRVCLTFLGFACVFVSSNGVIDNRFGASLLCVMAGLKPLETRRERDLFIAIFIAYFMVVSSLFFSASLVMTAYMVAAMIHITAILLRINCPAVPLKEAFKVSGAITGKAVPLTLVLFFFFPRIDGSLFGITASRSASSGFSTTLSPGSVSNMVKSQAPVFRVTFDGTIPPSGLRYFRGIVFQSFNGTSWRAATRPPSGATVRGTGPLASYEIMVETKNTDRLFPLDLPVTLPKGTAQWADHTMQKPKGGLKEAPYRFHSATAYTTGPFAPWEAVFTRLPPGGNPKSRRLARRWRAQASDARQVVDSALTYLGTNGFVYTLTPPLLSEERIDQFLFDTRKGFCEHYASAFVFLMRAAGVPARIVGGYLGGTVNPMGNYLIVRQADAHAWAEVWLKGQGWVRVDPTSAVAPDRVERGAGFGLPEADRPSFFIGDGASFLTRGLQRISLGWDALNYHWDTRVIGYSGSLQEAFLKKLGASSRSAKGWVAAAAWGVALCCAAFGLAWLILELRSRTKIPPVRASWELFQKKMEKEKITRHPATGPLDYLDRIKKEAPHLYPEARRIIRLYVALTYGPHGDDPERPHELRQAVVRFNPRKIRPRSPKTGP</sequence>
<dbReference type="EMBL" id="CAADHO010000003">
    <property type="protein sequence ID" value="VFQ44254.1"/>
    <property type="molecule type" value="Genomic_DNA"/>
</dbReference>
<dbReference type="InterPro" id="IPR038765">
    <property type="entry name" value="Papain-like_cys_pep_sf"/>
</dbReference>
<name>A0A4U8YLF2_9BACT</name>
<dbReference type="PANTHER" id="PTHR42736:SF1">
    <property type="entry name" value="PROTEIN-GLUTAMINE GAMMA-GLUTAMYLTRANSFERASE"/>
    <property type="match status" value="1"/>
</dbReference>
<organism evidence="3 4">
    <name type="scientific">Desulfoluna butyratoxydans</name>
    <dbReference type="NCBI Taxonomy" id="231438"/>
    <lineage>
        <taxon>Bacteria</taxon>
        <taxon>Pseudomonadati</taxon>
        <taxon>Thermodesulfobacteriota</taxon>
        <taxon>Desulfobacteria</taxon>
        <taxon>Desulfobacterales</taxon>
        <taxon>Desulfolunaceae</taxon>
        <taxon>Desulfoluna</taxon>
    </lineage>
</organism>
<dbReference type="Proteomes" id="UP000507962">
    <property type="component" value="Unassembled WGS sequence"/>
</dbReference>
<evidence type="ECO:0000256" key="1">
    <source>
        <dbReference type="SAM" id="Phobius"/>
    </source>
</evidence>
<dbReference type="InterPro" id="IPR025403">
    <property type="entry name" value="TgpA-like_C"/>
</dbReference>
<reference evidence="3 4" key="1">
    <citation type="submission" date="2019-03" db="EMBL/GenBank/DDBJ databases">
        <authorList>
            <person name="Nijsse B."/>
        </authorList>
    </citation>
    <scope>NUCLEOTIDE SEQUENCE [LARGE SCALE GENOMIC DNA]</scope>
    <source>
        <strain evidence="3">Desulfoluna butyratoxydans MSL71</strain>
    </source>
</reference>
<keyword evidence="4" id="KW-1185">Reference proteome</keyword>